<dbReference type="CDD" id="cd00009">
    <property type="entry name" value="AAA"/>
    <property type="match status" value="1"/>
</dbReference>
<keyword evidence="2" id="KW-0547">Nucleotide-binding</keyword>
<dbReference type="Pfam" id="PF16193">
    <property type="entry name" value="AAA_assoc_2"/>
    <property type="match status" value="1"/>
</dbReference>
<dbReference type="CDD" id="cd18139">
    <property type="entry name" value="HLD_clamp_RarA"/>
    <property type="match status" value="1"/>
</dbReference>
<dbReference type="Gene3D" id="1.10.8.60">
    <property type="match status" value="1"/>
</dbReference>
<evidence type="ECO:0000256" key="4">
    <source>
        <dbReference type="SAM" id="MobiDB-lite"/>
    </source>
</evidence>
<dbReference type="OrthoDB" id="9778364at2"/>
<dbReference type="KEGG" id="fsl:EJO69_02260"/>
<dbReference type="InterPro" id="IPR027417">
    <property type="entry name" value="P-loop_NTPase"/>
</dbReference>
<dbReference type="FunFam" id="1.20.272.10:FF:000001">
    <property type="entry name" value="Putative AAA family ATPase"/>
    <property type="match status" value="1"/>
</dbReference>
<dbReference type="FunFam" id="1.10.3710.10:FF:000003">
    <property type="entry name" value="ATPase, AAA family protein"/>
    <property type="match status" value="1"/>
</dbReference>
<dbReference type="GO" id="GO:0005524">
    <property type="term" value="F:ATP binding"/>
    <property type="evidence" value="ECO:0007669"/>
    <property type="project" value="UniProtKB-KW"/>
</dbReference>
<dbReference type="AlphaFoldDB" id="A0A3Q8WU53"/>
<accession>A0A3Q8WU53</accession>
<dbReference type="SUPFAM" id="SSF52540">
    <property type="entry name" value="P-loop containing nucleoside triphosphate hydrolases"/>
    <property type="match status" value="1"/>
</dbReference>
<dbReference type="Pfam" id="PF12002">
    <property type="entry name" value="MgsA_C"/>
    <property type="match status" value="1"/>
</dbReference>
<dbReference type="InterPro" id="IPR008921">
    <property type="entry name" value="DNA_pol3_clamp-load_cplx_C"/>
</dbReference>
<reference evidence="6 7" key="1">
    <citation type="submission" date="2018-12" db="EMBL/GenBank/DDBJ databases">
        <title>Complete genome sequence of Flaviflexus salsibiostraticola KCTC 33148.</title>
        <authorList>
            <person name="Bae J.-W."/>
        </authorList>
    </citation>
    <scope>NUCLEOTIDE SEQUENCE [LARGE SCALE GENOMIC DNA]</scope>
    <source>
        <strain evidence="6 7">KCTC 33148</strain>
    </source>
</reference>
<keyword evidence="7" id="KW-1185">Reference proteome</keyword>
<dbReference type="GO" id="GO:0016887">
    <property type="term" value="F:ATP hydrolysis activity"/>
    <property type="evidence" value="ECO:0007669"/>
    <property type="project" value="InterPro"/>
</dbReference>
<dbReference type="Proteomes" id="UP000270021">
    <property type="component" value="Chromosome"/>
</dbReference>
<dbReference type="GO" id="GO:0003677">
    <property type="term" value="F:DNA binding"/>
    <property type="evidence" value="ECO:0007669"/>
    <property type="project" value="InterPro"/>
</dbReference>
<dbReference type="FunFam" id="3.40.50.300:FF:000345">
    <property type="entry name" value="AAA family ATPase"/>
    <property type="match status" value="1"/>
</dbReference>
<sequence length="448" mass="48071">MDLFDNAGMEPEGIPSDARGPLAVRMRPRGVEDVLGQEHLLTPGSPLRRLIDSESDQSGPSSVILWGPPGTGKTTLAYLIARSGSRKFVELSAVSAGVKDLRAVISEARRHLVTSGAETILFIDEVHRFSKTQQDALLPAVENRWVVLVAATTENPSFSIVTPLLSRSIMLTLRGLGPEHIGELLDRAVSDERGLDGRFALPEESRDMIVRLAGSDARRSLTVLEAAAGTTAARGEDTITVEDVSEAIDVAAVTYDRDGDAHYDVISAFIKSIRGSHVDAAMHYLARMLEAGEDPRFVARRLMISAAEDIGMADPSALQTATAAAQSVALVGMPEARIILAEAVVHLATAPKSNAAYNAINAAIADVKAGKVGTIPNHLRDGSVWASRQTGAGEGYKYSHDYPGHVVGQQYLPDELEGTRYYEPTENGFEAQVAPRLAKYRSIVDGEQ</sequence>
<dbReference type="PANTHER" id="PTHR13779:SF7">
    <property type="entry name" value="ATPASE WRNIP1"/>
    <property type="match status" value="1"/>
</dbReference>
<dbReference type="SMART" id="SM00382">
    <property type="entry name" value="AAA"/>
    <property type="match status" value="1"/>
</dbReference>
<evidence type="ECO:0000256" key="2">
    <source>
        <dbReference type="ARBA" id="ARBA00022741"/>
    </source>
</evidence>
<dbReference type="InterPro" id="IPR032423">
    <property type="entry name" value="AAA_assoc_2"/>
</dbReference>
<dbReference type="InterPro" id="IPR003959">
    <property type="entry name" value="ATPase_AAA_core"/>
</dbReference>
<dbReference type="EMBL" id="CP034438">
    <property type="protein sequence ID" value="AZN29252.1"/>
    <property type="molecule type" value="Genomic_DNA"/>
</dbReference>
<gene>
    <name evidence="6" type="ORF">EJO69_02260</name>
</gene>
<dbReference type="RefSeq" id="WP_126038662.1">
    <property type="nucleotide sequence ID" value="NZ_CP034438.1"/>
</dbReference>
<dbReference type="InterPro" id="IPR003593">
    <property type="entry name" value="AAA+_ATPase"/>
</dbReference>
<dbReference type="GO" id="GO:0006261">
    <property type="term" value="P:DNA-templated DNA replication"/>
    <property type="evidence" value="ECO:0007669"/>
    <property type="project" value="TreeGrafter"/>
</dbReference>
<dbReference type="GO" id="GO:0000731">
    <property type="term" value="P:DNA synthesis involved in DNA repair"/>
    <property type="evidence" value="ECO:0007669"/>
    <property type="project" value="TreeGrafter"/>
</dbReference>
<evidence type="ECO:0000313" key="6">
    <source>
        <dbReference type="EMBL" id="AZN29252.1"/>
    </source>
</evidence>
<comment type="similarity">
    <text evidence="1">Belongs to the AAA ATPase family. RarA/MGS1/WRNIP1 subfamily.</text>
</comment>
<evidence type="ECO:0000256" key="3">
    <source>
        <dbReference type="ARBA" id="ARBA00022840"/>
    </source>
</evidence>
<evidence type="ECO:0000259" key="5">
    <source>
        <dbReference type="SMART" id="SM00382"/>
    </source>
</evidence>
<name>A0A3Q8WU53_9ACTO</name>
<protein>
    <submittedName>
        <fullName evidence="6">Replication-associated recombination protein A</fullName>
    </submittedName>
</protein>
<dbReference type="GO" id="GO:0017116">
    <property type="term" value="F:single-stranded DNA helicase activity"/>
    <property type="evidence" value="ECO:0007669"/>
    <property type="project" value="TreeGrafter"/>
</dbReference>
<keyword evidence="3" id="KW-0067">ATP-binding</keyword>
<dbReference type="GO" id="GO:0008047">
    <property type="term" value="F:enzyme activator activity"/>
    <property type="evidence" value="ECO:0007669"/>
    <property type="project" value="TreeGrafter"/>
</dbReference>
<feature type="domain" description="AAA+ ATPase" evidence="5">
    <location>
        <begin position="59"/>
        <end position="176"/>
    </location>
</feature>
<dbReference type="Pfam" id="PF00004">
    <property type="entry name" value="AAA"/>
    <property type="match status" value="1"/>
</dbReference>
<dbReference type="Gene3D" id="1.20.272.10">
    <property type="match status" value="1"/>
</dbReference>
<organism evidence="6 7">
    <name type="scientific">Flaviflexus salsibiostraticola</name>
    <dbReference type="NCBI Taxonomy" id="1282737"/>
    <lineage>
        <taxon>Bacteria</taxon>
        <taxon>Bacillati</taxon>
        <taxon>Actinomycetota</taxon>
        <taxon>Actinomycetes</taxon>
        <taxon>Actinomycetales</taxon>
        <taxon>Actinomycetaceae</taxon>
        <taxon>Flaviflexus</taxon>
    </lineage>
</organism>
<evidence type="ECO:0000313" key="7">
    <source>
        <dbReference type="Proteomes" id="UP000270021"/>
    </source>
</evidence>
<dbReference type="SUPFAM" id="SSF48019">
    <property type="entry name" value="post-AAA+ oligomerization domain-like"/>
    <property type="match status" value="1"/>
</dbReference>
<feature type="region of interest" description="Disordered" evidence="4">
    <location>
        <begin position="1"/>
        <end position="22"/>
    </location>
</feature>
<dbReference type="InterPro" id="IPR051314">
    <property type="entry name" value="AAA_ATPase_RarA/MGS1/WRNIP1"/>
</dbReference>
<dbReference type="PANTHER" id="PTHR13779">
    <property type="entry name" value="WERNER HELICASE-INTERACTING PROTEIN 1 FAMILY MEMBER"/>
    <property type="match status" value="1"/>
</dbReference>
<dbReference type="Gene3D" id="3.40.50.300">
    <property type="entry name" value="P-loop containing nucleotide triphosphate hydrolases"/>
    <property type="match status" value="1"/>
</dbReference>
<proteinExistence type="inferred from homology"/>
<dbReference type="Gene3D" id="1.10.3710.10">
    <property type="entry name" value="DNA polymerase III clamp loader subunits, C-terminal domain"/>
    <property type="match status" value="1"/>
</dbReference>
<evidence type="ECO:0000256" key="1">
    <source>
        <dbReference type="ARBA" id="ARBA00008959"/>
    </source>
</evidence>
<dbReference type="InterPro" id="IPR021886">
    <property type="entry name" value="MgsA_C"/>
</dbReference>